<name>A0A7G9WJE6_9FIRM</name>
<dbReference type="InterPro" id="IPR010572">
    <property type="entry name" value="Tail_dom"/>
</dbReference>
<dbReference type="AlphaFoldDB" id="A0A7G9WJE6"/>
<dbReference type="NCBIfam" id="TIGR01665">
    <property type="entry name" value="put_anti_recept"/>
    <property type="match status" value="1"/>
</dbReference>
<dbReference type="Proteomes" id="UP000516046">
    <property type="component" value="Chromosome"/>
</dbReference>
<organism evidence="2 3">
    <name type="scientific">Caproicibacterium amylolyticum</name>
    <dbReference type="NCBI Taxonomy" id="2766537"/>
    <lineage>
        <taxon>Bacteria</taxon>
        <taxon>Bacillati</taxon>
        <taxon>Bacillota</taxon>
        <taxon>Clostridia</taxon>
        <taxon>Eubacteriales</taxon>
        <taxon>Oscillospiraceae</taxon>
        <taxon>Caproicibacterium</taxon>
    </lineage>
</organism>
<reference evidence="2 3" key="1">
    <citation type="submission" date="2020-08" db="EMBL/GenBank/DDBJ databases">
        <authorList>
            <person name="Ren C."/>
            <person name="Gu Y."/>
            <person name="Xu Y."/>
        </authorList>
    </citation>
    <scope>NUCLEOTIDE SEQUENCE [LARGE SCALE GENOMIC DNA]</scope>
    <source>
        <strain evidence="2 3">LBM18003</strain>
    </source>
</reference>
<feature type="domain" description="Tail spike" evidence="1">
    <location>
        <begin position="84"/>
        <end position="331"/>
    </location>
</feature>
<proteinExistence type="predicted"/>
<accession>A0A7G9WJE6</accession>
<keyword evidence="3" id="KW-1185">Reference proteome</keyword>
<dbReference type="Pfam" id="PF06605">
    <property type="entry name" value="Prophage_tail"/>
    <property type="match status" value="1"/>
</dbReference>
<dbReference type="EMBL" id="CP060696">
    <property type="protein sequence ID" value="QNO18808.1"/>
    <property type="molecule type" value="Genomic_DNA"/>
</dbReference>
<gene>
    <name evidence="2" type="ORF">H6X83_04010</name>
</gene>
<dbReference type="InterPro" id="IPR007119">
    <property type="entry name" value="Phage_tail_spike_N"/>
</dbReference>
<evidence type="ECO:0000313" key="3">
    <source>
        <dbReference type="Proteomes" id="UP000516046"/>
    </source>
</evidence>
<evidence type="ECO:0000313" key="2">
    <source>
        <dbReference type="EMBL" id="QNO18808.1"/>
    </source>
</evidence>
<sequence>MLVRNVGDGKDRVINTADYGVTEKLSGIDELSFSLPSKSPMAYLIHEVDRILVTENHTWFVVTQITSGDGTAEYKAALDLETFKQDILEHVRFHESDFETQLKTFLPTGWTYDLQHAQTAISGLQKDWLFDGGTRLEGMTALADKWGISYRYDTKAKAVLVFDVATGYLGGTSGSNLRLTVGANLRSINYTGTADDFCTRLYAYGKGGVTLETVNANSQYIENNTYSHRLVCGRYSNTEIARPAELLDAAKKELAKRCKPKTSYECDFVDLAKAAGQDYKAMEIHVPYIITVSDSDRQTVEKQIVSEYTWYARHPEKNKITLSSCPDTLQNDLRNTAQLTQSLAENALLQNDNALNGSITAKDSDGNTVNCTVQNGVIIKEVT</sequence>
<dbReference type="KEGG" id="caml:H6X83_04010"/>
<dbReference type="RefSeq" id="WP_212507875.1">
    <property type="nucleotide sequence ID" value="NZ_CP060696.1"/>
</dbReference>
<protein>
    <submittedName>
        <fullName evidence="2">Phage tail protein</fullName>
    </submittedName>
</protein>
<evidence type="ECO:0000259" key="1">
    <source>
        <dbReference type="Pfam" id="PF06605"/>
    </source>
</evidence>